<evidence type="ECO:0000313" key="3">
    <source>
        <dbReference type="Proteomes" id="UP000797356"/>
    </source>
</evidence>
<gene>
    <name evidence="2" type="ORF">COCNU_07G015510</name>
</gene>
<dbReference type="Pfam" id="PF18137">
    <property type="entry name" value="WHD_ORC"/>
    <property type="match status" value="1"/>
</dbReference>
<dbReference type="GO" id="GO:0005656">
    <property type="term" value="C:nuclear pre-replicative complex"/>
    <property type="evidence" value="ECO:0007669"/>
    <property type="project" value="TreeGrafter"/>
</dbReference>
<dbReference type="InterPro" id="IPR040855">
    <property type="entry name" value="ORC_WH_C"/>
</dbReference>
<dbReference type="Proteomes" id="UP000797356">
    <property type="component" value="Chromosome 7"/>
</dbReference>
<dbReference type="GO" id="GO:0003688">
    <property type="term" value="F:DNA replication origin binding"/>
    <property type="evidence" value="ECO:0007669"/>
    <property type="project" value="TreeGrafter"/>
</dbReference>
<dbReference type="PANTHER" id="PTHR12748">
    <property type="entry name" value="ORIGIN RECOGNITION COMPLEX SUBUNIT 3"/>
    <property type="match status" value="1"/>
</dbReference>
<dbReference type="PANTHER" id="PTHR12748:SF0">
    <property type="entry name" value="ORIGIN RECOGNITION COMPLEX SUBUNIT 3"/>
    <property type="match status" value="1"/>
</dbReference>
<evidence type="ECO:0000313" key="2">
    <source>
        <dbReference type="EMBL" id="KAG1355439.1"/>
    </source>
</evidence>
<dbReference type="GO" id="GO:0031261">
    <property type="term" value="C:DNA replication preinitiation complex"/>
    <property type="evidence" value="ECO:0007669"/>
    <property type="project" value="TreeGrafter"/>
</dbReference>
<organism evidence="2 3">
    <name type="scientific">Cocos nucifera</name>
    <name type="common">Coconut palm</name>
    <dbReference type="NCBI Taxonomy" id="13894"/>
    <lineage>
        <taxon>Eukaryota</taxon>
        <taxon>Viridiplantae</taxon>
        <taxon>Streptophyta</taxon>
        <taxon>Embryophyta</taxon>
        <taxon>Tracheophyta</taxon>
        <taxon>Spermatophyta</taxon>
        <taxon>Magnoliopsida</taxon>
        <taxon>Liliopsida</taxon>
        <taxon>Arecaceae</taxon>
        <taxon>Arecoideae</taxon>
        <taxon>Cocoseae</taxon>
        <taxon>Attaleinae</taxon>
        <taxon>Cocos</taxon>
    </lineage>
</organism>
<dbReference type="InterPro" id="IPR020795">
    <property type="entry name" value="ORC3"/>
</dbReference>
<feature type="domain" description="Origin recognition complex subunit 3 winged helix C-terminal" evidence="1">
    <location>
        <begin position="1"/>
        <end position="95"/>
    </location>
</feature>
<reference evidence="2" key="2">
    <citation type="submission" date="2019-07" db="EMBL/GenBank/DDBJ databases">
        <authorList>
            <person name="Yang Y."/>
            <person name="Bocs S."/>
            <person name="Baudouin L."/>
        </authorList>
    </citation>
    <scope>NUCLEOTIDE SEQUENCE</scope>
    <source>
        <tissue evidence="2">Spear leaf of Hainan Tall coconut</tissue>
    </source>
</reference>
<dbReference type="EMBL" id="CM017878">
    <property type="protein sequence ID" value="KAG1355439.1"/>
    <property type="molecule type" value="Genomic_DNA"/>
</dbReference>
<dbReference type="GO" id="GO:0005664">
    <property type="term" value="C:nuclear origin of replication recognition complex"/>
    <property type="evidence" value="ECO:0007669"/>
    <property type="project" value="InterPro"/>
</dbReference>
<accession>A0A8K0IH71</accession>
<dbReference type="AlphaFoldDB" id="A0A8K0IH71"/>
<evidence type="ECO:0000259" key="1">
    <source>
        <dbReference type="Pfam" id="PF18137"/>
    </source>
</evidence>
<dbReference type="OrthoDB" id="786085at2759"/>
<keyword evidence="3" id="KW-1185">Reference proteome</keyword>
<reference evidence="2" key="1">
    <citation type="journal article" date="2017" name="Gigascience">
        <title>The genome draft of coconut (Cocos nucifera).</title>
        <authorList>
            <person name="Xiao Y."/>
            <person name="Xu P."/>
            <person name="Fan H."/>
            <person name="Baudouin L."/>
            <person name="Xia W."/>
            <person name="Bocs S."/>
            <person name="Xu J."/>
            <person name="Li Q."/>
            <person name="Guo A."/>
            <person name="Zhou L."/>
            <person name="Li J."/>
            <person name="Wu Y."/>
            <person name="Ma Z."/>
            <person name="Armero A."/>
            <person name="Issali A.E."/>
            <person name="Liu N."/>
            <person name="Peng M."/>
            <person name="Yang Y."/>
        </authorList>
    </citation>
    <scope>NUCLEOTIDE SEQUENCE</scope>
    <source>
        <tissue evidence="2">Spear leaf of Hainan Tall coconut</tissue>
    </source>
</reference>
<protein>
    <submittedName>
        <fullName evidence="2">Putative Origin of replication complex subunit 3</fullName>
    </submittedName>
</protein>
<sequence length="97" mass="10962">MHDTSIMYSLAQEYGDVINLHDWYQSFKATVVSASTKTKCKLQHSPASKKVKVTPSESEATIQARFCRAVTELQITGLLRMPSKRRPDFVQRVAFGL</sequence>
<dbReference type="GO" id="GO:0006270">
    <property type="term" value="P:DNA replication initiation"/>
    <property type="evidence" value="ECO:0007669"/>
    <property type="project" value="TreeGrafter"/>
</dbReference>
<name>A0A8K0IH71_COCNU</name>
<proteinExistence type="predicted"/>
<comment type="caution">
    <text evidence="2">The sequence shown here is derived from an EMBL/GenBank/DDBJ whole genome shotgun (WGS) entry which is preliminary data.</text>
</comment>